<reference evidence="1" key="1">
    <citation type="submission" date="2018-05" db="EMBL/GenBank/DDBJ databases">
        <authorList>
            <person name="Lanie J.A."/>
            <person name="Ng W.-L."/>
            <person name="Kazmierczak K.M."/>
            <person name="Andrzejewski T.M."/>
            <person name="Davidsen T.M."/>
            <person name="Wayne K.J."/>
            <person name="Tettelin H."/>
            <person name="Glass J.I."/>
            <person name="Rusch D."/>
            <person name="Podicherti R."/>
            <person name="Tsui H.-C.T."/>
            <person name="Winkler M.E."/>
        </authorList>
    </citation>
    <scope>NUCLEOTIDE SEQUENCE</scope>
</reference>
<evidence type="ECO:0000313" key="1">
    <source>
        <dbReference type="EMBL" id="SVE30905.1"/>
    </source>
</evidence>
<sequence>MSANAFAARLNYAALRAAYVRRLRSNGKQVERCCISWCRWLGVVIELLPPLISEELGFGDLGGSHFTLKTSINSFLQFFGE</sequence>
<accession>A0A383CGN6</accession>
<dbReference type="EMBL" id="UINC01208389">
    <property type="protein sequence ID" value="SVE30905.1"/>
    <property type="molecule type" value="Genomic_DNA"/>
</dbReference>
<name>A0A383CGN6_9ZZZZ</name>
<protein>
    <submittedName>
        <fullName evidence="1">Uncharacterized protein</fullName>
    </submittedName>
</protein>
<dbReference type="AlphaFoldDB" id="A0A383CGN6"/>
<proteinExistence type="predicted"/>
<gene>
    <name evidence="1" type="ORF">METZ01_LOCUS483759</name>
</gene>
<feature type="non-terminal residue" evidence="1">
    <location>
        <position position="81"/>
    </location>
</feature>
<organism evidence="1">
    <name type="scientific">marine metagenome</name>
    <dbReference type="NCBI Taxonomy" id="408172"/>
    <lineage>
        <taxon>unclassified sequences</taxon>
        <taxon>metagenomes</taxon>
        <taxon>ecological metagenomes</taxon>
    </lineage>
</organism>